<evidence type="ECO:0000313" key="2">
    <source>
        <dbReference type="Proteomes" id="UP001145114"/>
    </source>
</evidence>
<proteinExistence type="predicted"/>
<name>A0ACC1HFH8_9FUNG</name>
<protein>
    <submittedName>
        <fullName evidence="1">Uncharacterized protein</fullName>
    </submittedName>
</protein>
<organism evidence="1 2">
    <name type="scientific">Spiromyces aspiralis</name>
    <dbReference type="NCBI Taxonomy" id="68401"/>
    <lineage>
        <taxon>Eukaryota</taxon>
        <taxon>Fungi</taxon>
        <taxon>Fungi incertae sedis</taxon>
        <taxon>Zoopagomycota</taxon>
        <taxon>Kickxellomycotina</taxon>
        <taxon>Kickxellomycetes</taxon>
        <taxon>Kickxellales</taxon>
        <taxon>Kickxellaceae</taxon>
        <taxon>Spiromyces</taxon>
    </lineage>
</organism>
<accession>A0ACC1HFH8</accession>
<reference evidence="1" key="1">
    <citation type="submission" date="2022-06" db="EMBL/GenBank/DDBJ databases">
        <title>Phylogenomic reconstructions and comparative analyses of Kickxellomycotina fungi.</title>
        <authorList>
            <person name="Reynolds N.K."/>
            <person name="Stajich J.E."/>
            <person name="Barry K."/>
            <person name="Grigoriev I.V."/>
            <person name="Crous P."/>
            <person name="Smith M.E."/>
        </authorList>
    </citation>
    <scope>NUCLEOTIDE SEQUENCE</scope>
    <source>
        <strain evidence="1">RSA 2271</strain>
    </source>
</reference>
<sequence length="271" mass="30219">MLFWTIVIVPLLAIILHTQTNYLKPLQDLVFVTIYKRLLPGQEEGLAEVKTSLFQDLGNRVLELGPGPVPALTYAKDTSDVEAYVVLEPNSHMYSDLADVAAKYGFMASFVPALDTANSDSRNAAAGEDQARPLTVVEGTLDSNAVPLAVSANAPYDTVISSLVLCSVRDMQRTLDHIQSLLKPGGRFIFLEHVRHNTRRQPNKAWWARFQSAISPVWSFFLGNCHLDRPTDVVIQNMNGWSEVDVKYHKPKSNTMWNSLIPMVYGYAIKA</sequence>
<dbReference type="Proteomes" id="UP001145114">
    <property type="component" value="Unassembled WGS sequence"/>
</dbReference>
<comment type="caution">
    <text evidence="1">The sequence shown here is derived from an EMBL/GenBank/DDBJ whole genome shotgun (WGS) entry which is preliminary data.</text>
</comment>
<dbReference type="EMBL" id="JAMZIH010005366">
    <property type="protein sequence ID" value="KAJ1675314.1"/>
    <property type="molecule type" value="Genomic_DNA"/>
</dbReference>
<gene>
    <name evidence="1" type="ORF">EV182_001508</name>
</gene>
<evidence type="ECO:0000313" key="1">
    <source>
        <dbReference type="EMBL" id="KAJ1675314.1"/>
    </source>
</evidence>
<keyword evidence="2" id="KW-1185">Reference proteome</keyword>